<dbReference type="InterPro" id="IPR036411">
    <property type="entry name" value="TorD-like_sf"/>
</dbReference>
<dbReference type="InterPro" id="IPR050289">
    <property type="entry name" value="TorD/DmsD_chaperones"/>
</dbReference>
<dbReference type="Pfam" id="PF02613">
    <property type="entry name" value="Nitrate_red_del"/>
    <property type="match status" value="1"/>
</dbReference>
<organism evidence="2 3">
    <name type="scientific">Desulfurispira natronophila</name>
    <dbReference type="NCBI Taxonomy" id="682562"/>
    <lineage>
        <taxon>Bacteria</taxon>
        <taxon>Pseudomonadati</taxon>
        <taxon>Chrysiogenota</taxon>
        <taxon>Chrysiogenia</taxon>
        <taxon>Chrysiogenales</taxon>
        <taxon>Chrysiogenaceae</taxon>
        <taxon>Desulfurispira</taxon>
    </lineage>
</organism>
<evidence type="ECO:0000256" key="1">
    <source>
        <dbReference type="ARBA" id="ARBA00023186"/>
    </source>
</evidence>
<dbReference type="Proteomes" id="UP000528322">
    <property type="component" value="Unassembled WGS sequence"/>
</dbReference>
<proteinExistence type="predicted"/>
<dbReference type="Gene3D" id="1.10.3480.10">
    <property type="entry name" value="TorD-like"/>
    <property type="match status" value="1"/>
</dbReference>
<name>A0A7W7Y4M0_9BACT</name>
<dbReference type="SUPFAM" id="SSF89155">
    <property type="entry name" value="TorD-like"/>
    <property type="match status" value="1"/>
</dbReference>
<evidence type="ECO:0000313" key="2">
    <source>
        <dbReference type="EMBL" id="MBB5022003.1"/>
    </source>
</evidence>
<reference evidence="2 3" key="1">
    <citation type="submission" date="2020-08" db="EMBL/GenBank/DDBJ databases">
        <title>Genomic Encyclopedia of Type Strains, Phase IV (KMG-IV): sequencing the most valuable type-strain genomes for metagenomic binning, comparative biology and taxonomic classification.</title>
        <authorList>
            <person name="Goeker M."/>
        </authorList>
    </citation>
    <scope>NUCLEOTIDE SEQUENCE [LARGE SCALE GENOMIC DNA]</scope>
    <source>
        <strain evidence="2 3">DSM 22071</strain>
    </source>
</reference>
<dbReference type="AlphaFoldDB" id="A0A7W7Y4M0"/>
<keyword evidence="3" id="KW-1185">Reference proteome</keyword>
<evidence type="ECO:0000313" key="3">
    <source>
        <dbReference type="Proteomes" id="UP000528322"/>
    </source>
</evidence>
<dbReference type="RefSeq" id="WP_183731716.1">
    <property type="nucleotide sequence ID" value="NZ_JACHID010000007.1"/>
</dbReference>
<gene>
    <name evidence="2" type="ORF">HNR37_001320</name>
</gene>
<accession>A0A7W7Y4M0</accession>
<comment type="caution">
    <text evidence="2">The sequence shown here is derived from an EMBL/GenBank/DDBJ whole genome shotgun (WGS) entry which is preliminary data.</text>
</comment>
<sequence length="217" mass="24877">MHTTDENIPAARAYVYRWFSESFLTLHQRQIAIDWNFTPLRDALDYLGFSGFNPLVNILEQLLGQHGESIIEEYFALYYGGQDDPVPPFGSWWIDGGFNGPSTLAVYEYYEQFGMQPDEEVQMLPDHLSIELEFLATLILEAHEYASKGDATQGTYALRAQREFLHTFVQPWLTPFCQRGMELAGKSFQGAWLQLLYEFVNADDAFMATLDKTEASI</sequence>
<dbReference type="EMBL" id="JACHID010000007">
    <property type="protein sequence ID" value="MBB5022003.1"/>
    <property type="molecule type" value="Genomic_DNA"/>
</dbReference>
<dbReference type="InterPro" id="IPR020945">
    <property type="entry name" value="DMSO/NO3_reduct_chaperone"/>
</dbReference>
<dbReference type="PANTHER" id="PTHR34227:SF1">
    <property type="entry name" value="DIMETHYL SULFOXIDE REDUCTASE CHAPERONE-RELATED"/>
    <property type="match status" value="1"/>
</dbReference>
<dbReference type="PANTHER" id="PTHR34227">
    <property type="entry name" value="CHAPERONE PROTEIN YCDY"/>
    <property type="match status" value="1"/>
</dbReference>
<keyword evidence="1" id="KW-0143">Chaperone</keyword>
<protein>
    <submittedName>
        <fullName evidence="2">TorA maturation chaperone TorD</fullName>
    </submittedName>
</protein>